<dbReference type="OrthoDB" id="9792392at2"/>
<sequence>MNYIAGFVAAVPAASKEAYRRHVTEAASVLKEFGTTRMVEAWGDDVPGGKTTDFKRAVKATSDEVVIFSWHEYPDKAAADAAYHTMMSDPRLAKIVATMPFDGQRMMIGGFASIIDEGISGKPGYIDGSLVPVPIANKAAYLTVASKHAAVIKEFGATRIVEAWGDDISDGEVTDYRTAVRATDGEAIVYSWVEWPSKQVRDEGWKKVISDPRMYADIMPYDNGRRVHGGFAPILDA</sequence>
<gene>
    <name evidence="1" type="ORF">BAE39_12955</name>
</gene>
<name>A0A1A5J0B4_RHILI</name>
<evidence type="ECO:0000313" key="1">
    <source>
        <dbReference type="EMBL" id="OBP76966.1"/>
    </source>
</evidence>
<organism evidence="1 2">
    <name type="scientific">Rhizobium loti</name>
    <name type="common">Mesorhizobium loti</name>
    <dbReference type="NCBI Taxonomy" id="381"/>
    <lineage>
        <taxon>Bacteria</taxon>
        <taxon>Pseudomonadati</taxon>
        <taxon>Pseudomonadota</taxon>
        <taxon>Alphaproteobacteria</taxon>
        <taxon>Hyphomicrobiales</taxon>
        <taxon>Phyllobacteriaceae</taxon>
        <taxon>Mesorhizobium</taxon>
    </lineage>
</organism>
<evidence type="ECO:0000313" key="2">
    <source>
        <dbReference type="Proteomes" id="UP000093748"/>
    </source>
</evidence>
<dbReference type="Pfam" id="PF07237">
    <property type="entry name" value="DUF1428"/>
    <property type="match status" value="2"/>
</dbReference>
<dbReference type="GeneID" id="66684957"/>
<dbReference type="SUPFAM" id="SSF54909">
    <property type="entry name" value="Dimeric alpha+beta barrel"/>
    <property type="match status" value="2"/>
</dbReference>
<comment type="caution">
    <text evidence="1">The sequence shown here is derived from an EMBL/GenBank/DDBJ whole genome shotgun (WGS) entry which is preliminary data.</text>
</comment>
<dbReference type="AlphaFoldDB" id="A0A1A5J0B4"/>
<dbReference type="Gene3D" id="3.30.70.100">
    <property type="match status" value="2"/>
</dbReference>
<proteinExistence type="predicted"/>
<dbReference type="InterPro" id="IPR011008">
    <property type="entry name" value="Dimeric_a/b-barrel"/>
</dbReference>
<dbReference type="RefSeq" id="WP_032929560.1">
    <property type="nucleotide sequence ID" value="NZ_LZTH01000008.1"/>
</dbReference>
<reference evidence="2" key="1">
    <citation type="submission" date="2016-06" db="EMBL/GenBank/DDBJ databases">
        <title>NZP2037 Pacbio-Illumina hybrid assembly.</title>
        <authorList>
            <person name="Ramsay J.P."/>
        </authorList>
    </citation>
    <scope>NUCLEOTIDE SEQUENCE [LARGE SCALE GENOMIC DNA]</scope>
    <source>
        <strain evidence="2">R7ANS::ICEMlSym2042</strain>
    </source>
</reference>
<dbReference type="EMBL" id="LZTJ01000012">
    <property type="protein sequence ID" value="OBP76966.1"/>
    <property type="molecule type" value="Genomic_DNA"/>
</dbReference>
<dbReference type="InterPro" id="IPR009874">
    <property type="entry name" value="DUF1428"/>
</dbReference>
<protein>
    <recommendedName>
        <fullName evidence="3">DUF1428 domain-containing protein</fullName>
    </recommendedName>
</protein>
<dbReference type="Proteomes" id="UP000093748">
    <property type="component" value="Unassembled WGS sequence"/>
</dbReference>
<evidence type="ECO:0008006" key="3">
    <source>
        <dbReference type="Google" id="ProtNLM"/>
    </source>
</evidence>
<accession>A0A1A5J0B4</accession>